<dbReference type="Pfam" id="PF03398">
    <property type="entry name" value="Ist1"/>
    <property type="match status" value="1"/>
</dbReference>
<dbReference type="FunFam" id="1.20.1260.60:FF:000003">
    <property type="entry name" value="IST1-like protein isoform A"/>
    <property type="match status" value="1"/>
</dbReference>
<dbReference type="GO" id="GO:0015031">
    <property type="term" value="P:protein transport"/>
    <property type="evidence" value="ECO:0007669"/>
    <property type="project" value="InterPro"/>
</dbReference>
<feature type="region of interest" description="Disordered" evidence="1">
    <location>
        <begin position="414"/>
        <end position="452"/>
    </location>
</feature>
<feature type="compositionally biased region" description="Polar residues" evidence="1">
    <location>
        <begin position="443"/>
        <end position="452"/>
    </location>
</feature>
<feature type="region of interest" description="Disordered" evidence="1">
    <location>
        <begin position="739"/>
        <end position="800"/>
    </location>
</feature>
<feature type="compositionally biased region" description="Low complexity" evidence="1">
    <location>
        <begin position="414"/>
        <end position="423"/>
    </location>
</feature>
<dbReference type="AlphaFoldDB" id="A0A8J5F2E7"/>
<sequence length="840" mass="93263">MFSKSFKAAKCKTTLKLAVSRSKLLKNKGEAQVRTMRRDLAQLLQMGQDEIARIRVQHVIKEEKMMSAYDLIETYCELIVEFLPIIESQKNCPKDLKEPICSVIFASPRCTDIPELKDIKKQFTAKYGKEFVSNILEVRPDCGVSRMMIEKLSTGAPEVELKLKVLTEVAREHNVKWEPKSFVDEIKKPRDDILNDPIKFTSANTMLMQSSDVVLSSSHITDEQVKLFSEIGVRGNSIGLNKAPSVSIYSPNILLNPLGSERRPVEEEVSCTNCSKRNASFNSNNWSLEFKDAVSAAEAAAEAAEKASLAARAAAELASHGNYSVQHFPSHESSAYVIKDEVSESLQVSKPEVARFLELPKNKEDDVLEYFYCGFSESSSSSFSDTHRGCTEWDIVSRKEVDSSIIISDQNNSYIDENSASGRSSKESSSKLGQGKGKHSGSTSDVNSWSPKQQVDEIHFSSATHRIKDLTNAEGKLLSDPYTDLVLNYETNDDSTDNKDCVEKFEDNTFENGPYAAASNEGTSFGFKKGVEKATLSSSNVEKSISGLSMQSMQQTPRNQSSPRNIDDLNGELTHSAATDETSETGGLNLRPLKGGLRNRSYRHLPHLTGSVLDSVPQSRFSSNNSSPINKKEDSSNDDSHTPPYAFRVRASKSYADRHYEKEEDQFQREVTAITLVKTEDSINTEDASFLTMSRRATRDANLSRRTRSITSVSKEDTISRIMSQPSSGTPYKCFSDRITDKNNNNSISSKSVQSDLSSEEPCLLDKEVPPIKRSQSSPIHGLGICSVQRNDGPNTSTSVENLTSHQMSLKRASHVHPKLPDYDTIVAHLQSLRLNSHPT</sequence>
<gene>
    <name evidence="2" type="ORF">ZIOFF_063835</name>
</gene>
<evidence type="ECO:0000313" key="2">
    <source>
        <dbReference type="EMBL" id="KAG6480335.1"/>
    </source>
</evidence>
<dbReference type="InterPro" id="IPR005061">
    <property type="entry name" value="Ist1"/>
</dbReference>
<evidence type="ECO:0000313" key="3">
    <source>
        <dbReference type="Proteomes" id="UP000734854"/>
    </source>
</evidence>
<organism evidence="2 3">
    <name type="scientific">Zingiber officinale</name>
    <name type="common">Ginger</name>
    <name type="synonym">Amomum zingiber</name>
    <dbReference type="NCBI Taxonomy" id="94328"/>
    <lineage>
        <taxon>Eukaryota</taxon>
        <taxon>Viridiplantae</taxon>
        <taxon>Streptophyta</taxon>
        <taxon>Embryophyta</taxon>
        <taxon>Tracheophyta</taxon>
        <taxon>Spermatophyta</taxon>
        <taxon>Magnoliopsida</taxon>
        <taxon>Liliopsida</taxon>
        <taxon>Zingiberales</taxon>
        <taxon>Zingiberaceae</taxon>
        <taxon>Zingiber</taxon>
    </lineage>
</organism>
<comment type="caution">
    <text evidence="2">The sequence shown here is derived from an EMBL/GenBank/DDBJ whole genome shotgun (WGS) entry which is preliminary data.</text>
</comment>
<feature type="compositionally biased region" description="Polar residues" evidence="1">
    <location>
        <begin position="616"/>
        <end position="629"/>
    </location>
</feature>
<feature type="compositionally biased region" description="Polar residues" evidence="1">
    <location>
        <begin position="788"/>
        <end position="800"/>
    </location>
</feature>
<evidence type="ECO:0008006" key="4">
    <source>
        <dbReference type="Google" id="ProtNLM"/>
    </source>
</evidence>
<keyword evidence="3" id="KW-1185">Reference proteome</keyword>
<dbReference type="EMBL" id="JACMSC010000017">
    <property type="protein sequence ID" value="KAG6480335.1"/>
    <property type="molecule type" value="Genomic_DNA"/>
</dbReference>
<feature type="compositionally biased region" description="Polar residues" evidence="1">
    <location>
        <begin position="549"/>
        <end position="564"/>
    </location>
</feature>
<reference evidence="2 3" key="1">
    <citation type="submission" date="2020-08" db="EMBL/GenBank/DDBJ databases">
        <title>Plant Genome Project.</title>
        <authorList>
            <person name="Zhang R.-G."/>
        </authorList>
    </citation>
    <scope>NUCLEOTIDE SEQUENCE [LARGE SCALE GENOMIC DNA]</scope>
    <source>
        <tissue evidence="2">Rhizome</tissue>
    </source>
</reference>
<protein>
    <recommendedName>
        <fullName evidence="4">IST1-like protein</fullName>
    </recommendedName>
</protein>
<feature type="compositionally biased region" description="Low complexity" evidence="1">
    <location>
        <begin position="742"/>
        <end position="752"/>
    </location>
</feature>
<dbReference type="OrthoDB" id="29853at2759"/>
<dbReference type="PANTHER" id="PTHR12161">
    <property type="entry name" value="IST1 FAMILY MEMBER"/>
    <property type="match status" value="1"/>
</dbReference>
<feature type="compositionally biased region" description="Basic and acidic residues" evidence="1">
    <location>
        <begin position="630"/>
        <end position="641"/>
    </location>
</feature>
<accession>A0A8J5F2E7</accession>
<feature type="region of interest" description="Disordered" evidence="1">
    <location>
        <begin position="549"/>
        <end position="570"/>
    </location>
</feature>
<dbReference type="PANTHER" id="PTHR12161:SF13">
    <property type="entry name" value="REGULATOR OF VPS4 ACTIVITY IN THE MVB PATHWAY PROTEIN"/>
    <property type="match status" value="1"/>
</dbReference>
<feature type="compositionally biased region" description="Polar residues" evidence="1">
    <location>
        <begin position="576"/>
        <end position="586"/>
    </location>
</feature>
<feature type="region of interest" description="Disordered" evidence="1">
    <location>
        <begin position="576"/>
        <end position="595"/>
    </location>
</feature>
<name>A0A8J5F2E7_ZINOF</name>
<feature type="region of interest" description="Disordered" evidence="1">
    <location>
        <begin position="609"/>
        <end position="645"/>
    </location>
</feature>
<dbReference type="Proteomes" id="UP000734854">
    <property type="component" value="Unassembled WGS sequence"/>
</dbReference>
<evidence type="ECO:0000256" key="1">
    <source>
        <dbReference type="SAM" id="MobiDB-lite"/>
    </source>
</evidence>
<proteinExistence type="predicted"/>